<dbReference type="InterPro" id="IPR002701">
    <property type="entry name" value="CM_II_prokaryot"/>
</dbReference>
<keyword evidence="5" id="KW-1185">Reference proteome</keyword>
<dbReference type="AlphaFoldDB" id="A0A8A3PE19"/>
<dbReference type="PANTHER" id="PTHR38041">
    <property type="entry name" value="CHORISMATE MUTASE"/>
    <property type="match status" value="1"/>
</dbReference>
<protein>
    <recommendedName>
        <fullName evidence="3">Chorismate mutase domain-containing protein</fullName>
    </recommendedName>
</protein>
<dbReference type="SUPFAM" id="SSF48600">
    <property type="entry name" value="Chorismate mutase II"/>
    <property type="match status" value="1"/>
</dbReference>
<evidence type="ECO:0000313" key="5">
    <source>
        <dbReference type="Proteomes" id="UP000672032"/>
    </source>
</evidence>
<gene>
    <name evidence="4" type="ORF">DSL72_002918</name>
</gene>
<evidence type="ECO:0000256" key="1">
    <source>
        <dbReference type="ARBA" id="ARBA00023235"/>
    </source>
</evidence>
<dbReference type="PANTHER" id="PTHR38041:SF1">
    <property type="entry name" value="CHORISMATE MUTASE"/>
    <property type="match status" value="1"/>
</dbReference>
<reference evidence="4" key="1">
    <citation type="submission" date="2020-10" db="EMBL/GenBank/DDBJ databases">
        <title>Genome Sequence of Monilinia vaccinii-corymbosi Sheds Light on Mummy Berry Disease Infection of Blueberry and Mating Type.</title>
        <authorList>
            <person name="Yow A.G."/>
            <person name="Zhang Y."/>
            <person name="Bansal K."/>
            <person name="Eacker S.M."/>
            <person name="Sullivan S."/>
            <person name="Liachko I."/>
            <person name="Cubeta M.A."/>
            <person name="Rollins J.A."/>
            <person name="Ashrafi H."/>
        </authorList>
    </citation>
    <scope>NUCLEOTIDE SEQUENCE</scope>
    <source>
        <strain evidence="4">RL-1</strain>
    </source>
</reference>
<dbReference type="InterPro" id="IPR036979">
    <property type="entry name" value="CM_dom_sf"/>
</dbReference>
<dbReference type="InterPro" id="IPR036263">
    <property type="entry name" value="Chorismate_II_sf"/>
</dbReference>
<organism evidence="4 5">
    <name type="scientific">Monilinia vaccinii-corymbosi</name>
    <dbReference type="NCBI Taxonomy" id="61207"/>
    <lineage>
        <taxon>Eukaryota</taxon>
        <taxon>Fungi</taxon>
        <taxon>Dikarya</taxon>
        <taxon>Ascomycota</taxon>
        <taxon>Pezizomycotina</taxon>
        <taxon>Leotiomycetes</taxon>
        <taxon>Helotiales</taxon>
        <taxon>Sclerotiniaceae</taxon>
        <taxon>Monilinia</taxon>
    </lineage>
</organism>
<dbReference type="SMART" id="SM00830">
    <property type="entry name" value="CM_2"/>
    <property type="match status" value="1"/>
</dbReference>
<evidence type="ECO:0000313" key="4">
    <source>
        <dbReference type="EMBL" id="QSZ33330.1"/>
    </source>
</evidence>
<feature type="signal peptide" evidence="2">
    <location>
        <begin position="1"/>
        <end position="21"/>
    </location>
</feature>
<evidence type="ECO:0000259" key="3">
    <source>
        <dbReference type="PROSITE" id="PS51168"/>
    </source>
</evidence>
<dbReference type="Pfam" id="PF01817">
    <property type="entry name" value="CM_2"/>
    <property type="match status" value="1"/>
</dbReference>
<dbReference type="InterPro" id="IPR051331">
    <property type="entry name" value="Chorismate_mutase-related"/>
</dbReference>
<evidence type="ECO:0000256" key="2">
    <source>
        <dbReference type="SAM" id="SignalP"/>
    </source>
</evidence>
<dbReference type="OrthoDB" id="2843337at2759"/>
<keyword evidence="2" id="KW-0732">Signal</keyword>
<dbReference type="Proteomes" id="UP000672032">
    <property type="component" value="Chromosome 3"/>
</dbReference>
<feature type="domain" description="Chorismate mutase" evidence="3">
    <location>
        <begin position="60"/>
        <end position="152"/>
    </location>
</feature>
<dbReference type="GO" id="GO:0009697">
    <property type="term" value="P:salicylic acid biosynthetic process"/>
    <property type="evidence" value="ECO:0007669"/>
    <property type="project" value="TreeGrafter"/>
</dbReference>
<name>A0A8A3PE19_9HELO</name>
<feature type="chain" id="PRO_5032560698" description="Chorismate mutase domain-containing protein" evidence="2">
    <location>
        <begin position="22"/>
        <end position="157"/>
    </location>
</feature>
<proteinExistence type="predicted"/>
<dbReference type="GO" id="GO:0004106">
    <property type="term" value="F:chorismate mutase activity"/>
    <property type="evidence" value="ECO:0007669"/>
    <property type="project" value="InterPro"/>
</dbReference>
<keyword evidence="1" id="KW-0413">Isomerase</keyword>
<dbReference type="EMBL" id="CP063407">
    <property type="protein sequence ID" value="QSZ33330.1"/>
    <property type="molecule type" value="Genomic_DNA"/>
</dbReference>
<dbReference type="PROSITE" id="PS51168">
    <property type="entry name" value="CHORISMATE_MUT_2"/>
    <property type="match status" value="1"/>
</dbReference>
<dbReference type="Gene3D" id="1.20.59.10">
    <property type="entry name" value="Chorismate mutase"/>
    <property type="match status" value="1"/>
</dbReference>
<sequence>MKLTTISSALVLALAPLSTIAEDRAAACYDLPLPIPSTRTQGVNLTTPWAQPFIQYPNGTTCCSSIEEVRAGINSLNDQILALLAQRAEFVREATRFKATIDSVDVPARDKEVVEKAVAKAKCLKPKLPAVIARAVFEAIINASVPFEKCVWEAYLD</sequence>
<dbReference type="GO" id="GO:0046417">
    <property type="term" value="P:chorismate metabolic process"/>
    <property type="evidence" value="ECO:0007669"/>
    <property type="project" value="InterPro"/>
</dbReference>
<accession>A0A8A3PE19</accession>